<protein>
    <submittedName>
        <fullName evidence="1">Glycosyltransferase</fullName>
        <ecNumber evidence="1">2.4.-.-</ecNumber>
    </submittedName>
</protein>
<accession>A0ABW2L1Y8</accession>
<proteinExistence type="predicted"/>
<dbReference type="RefSeq" id="WP_377360755.1">
    <property type="nucleotide sequence ID" value="NZ_JBHTCM010000028.1"/>
</dbReference>
<dbReference type="Pfam" id="PF13692">
    <property type="entry name" value="Glyco_trans_1_4"/>
    <property type="match status" value="1"/>
</dbReference>
<dbReference type="EMBL" id="JBHTCM010000028">
    <property type="protein sequence ID" value="MFC7335220.1"/>
    <property type="molecule type" value="Genomic_DNA"/>
</dbReference>
<evidence type="ECO:0000313" key="2">
    <source>
        <dbReference type="Proteomes" id="UP001596456"/>
    </source>
</evidence>
<keyword evidence="2" id="KW-1185">Reference proteome</keyword>
<dbReference type="GO" id="GO:0016757">
    <property type="term" value="F:glycosyltransferase activity"/>
    <property type="evidence" value="ECO:0007669"/>
    <property type="project" value="UniProtKB-KW"/>
</dbReference>
<keyword evidence="1" id="KW-0808">Transferase</keyword>
<comment type="caution">
    <text evidence="1">The sequence shown here is derived from an EMBL/GenBank/DDBJ whole genome shotgun (WGS) entry which is preliminary data.</text>
</comment>
<evidence type="ECO:0000313" key="1">
    <source>
        <dbReference type="EMBL" id="MFC7335220.1"/>
    </source>
</evidence>
<dbReference type="EC" id="2.4.-.-" evidence="1"/>
<sequence>MRILALPRYDRLGASSRLRFFDFLPGLAAAGIAVRVAPFFDDAYLQRQYAGLGPDRRAVAGRYARRLAVLAGRRRHDLLWIEKEALPFLPLAVERAALSGVPYVLDFDDAWHERYEAHPNPAVRRLLADKLARLAGAAAAVLVGNGNLEDWARRAGARRVVRLPTPVDLARYPDRPPPADGFRLGWIGTPSSAAHLALLAEPLRRLAAEGPLTLVTIGAAPVALPGVPEEFHPWSSEAEGALLATLHAGIMPLADTPFTRGKSGYKLIQYMAAGRAAIGSPVGENALIVRPEETGLLPGTETEWLEALRRLRKDPAQCLRLGRAGRAEAAARFDLAVLAPRLAETLRAAADAPPG</sequence>
<dbReference type="Proteomes" id="UP001596456">
    <property type="component" value="Unassembled WGS sequence"/>
</dbReference>
<keyword evidence="1" id="KW-0328">Glycosyltransferase</keyword>
<gene>
    <name evidence="1" type="ORF">ACFQPS_18785</name>
</gene>
<dbReference type="Gene3D" id="3.40.50.2000">
    <property type="entry name" value="Glycogen Phosphorylase B"/>
    <property type="match status" value="2"/>
</dbReference>
<organism evidence="1 2">
    <name type="scientific">Rhodocista pekingensis</name>
    <dbReference type="NCBI Taxonomy" id="201185"/>
    <lineage>
        <taxon>Bacteria</taxon>
        <taxon>Pseudomonadati</taxon>
        <taxon>Pseudomonadota</taxon>
        <taxon>Alphaproteobacteria</taxon>
        <taxon>Rhodospirillales</taxon>
        <taxon>Azospirillaceae</taxon>
        <taxon>Rhodocista</taxon>
    </lineage>
</organism>
<reference evidence="2" key="1">
    <citation type="journal article" date="2019" name="Int. J. Syst. Evol. Microbiol.">
        <title>The Global Catalogue of Microorganisms (GCM) 10K type strain sequencing project: providing services to taxonomists for standard genome sequencing and annotation.</title>
        <authorList>
            <consortium name="The Broad Institute Genomics Platform"/>
            <consortium name="The Broad Institute Genome Sequencing Center for Infectious Disease"/>
            <person name="Wu L."/>
            <person name="Ma J."/>
        </authorList>
    </citation>
    <scope>NUCLEOTIDE SEQUENCE [LARGE SCALE GENOMIC DNA]</scope>
    <source>
        <strain evidence="2">CGMCC 1.16275</strain>
    </source>
</reference>
<name>A0ABW2L1Y8_9PROT</name>
<dbReference type="SUPFAM" id="SSF53756">
    <property type="entry name" value="UDP-Glycosyltransferase/glycogen phosphorylase"/>
    <property type="match status" value="1"/>
</dbReference>